<protein>
    <submittedName>
        <fullName evidence="2">Uncharacterized protein</fullName>
    </submittedName>
</protein>
<keyword evidence="3" id="KW-1185">Reference proteome</keyword>
<dbReference type="AlphaFoldDB" id="A0A1A0HEB1"/>
<dbReference type="RefSeq" id="XP_018712827.1">
    <property type="nucleotide sequence ID" value="XM_018854567.1"/>
</dbReference>
<feature type="region of interest" description="Disordered" evidence="1">
    <location>
        <begin position="182"/>
        <end position="263"/>
    </location>
</feature>
<evidence type="ECO:0000313" key="3">
    <source>
        <dbReference type="Proteomes" id="UP000092555"/>
    </source>
</evidence>
<reference evidence="2 3" key="1">
    <citation type="submission" date="2016-05" db="EMBL/GenBank/DDBJ databases">
        <title>Comparative genomics of biotechnologically important yeasts.</title>
        <authorList>
            <consortium name="DOE Joint Genome Institute"/>
            <person name="Riley R."/>
            <person name="Haridas S."/>
            <person name="Wolfe K.H."/>
            <person name="Lopes M.R."/>
            <person name="Hittinger C.T."/>
            <person name="Goker M."/>
            <person name="Salamov A."/>
            <person name="Wisecaver J."/>
            <person name="Long T.M."/>
            <person name="Aerts A.L."/>
            <person name="Barry K."/>
            <person name="Choi C."/>
            <person name="Clum A."/>
            <person name="Coughlan A.Y."/>
            <person name="Deshpande S."/>
            <person name="Douglass A.P."/>
            <person name="Hanson S.J."/>
            <person name="Klenk H.-P."/>
            <person name="LaButti K."/>
            <person name="Lapidus A."/>
            <person name="Lindquist E."/>
            <person name="Lipzen A."/>
            <person name="Meier-kolthoff J.P."/>
            <person name="Ohm R.A."/>
            <person name="Otillar R.P."/>
            <person name="Pangilinan J."/>
            <person name="Peng Y."/>
            <person name="Rokas A."/>
            <person name="Rosa C.A."/>
            <person name="Scheuner C."/>
            <person name="Sibirny A.A."/>
            <person name="Slot J.C."/>
            <person name="Stielow J.B."/>
            <person name="Sun H."/>
            <person name="Kurtzman C.P."/>
            <person name="Blackwell M."/>
            <person name="Grigoriev I.V."/>
            <person name="Jeffries T.W."/>
        </authorList>
    </citation>
    <scope>NUCLEOTIDE SEQUENCE [LARGE SCALE GENOMIC DNA]</scope>
    <source>
        <strain evidence="2 3">NRRL YB-4993</strain>
    </source>
</reference>
<evidence type="ECO:0000256" key="1">
    <source>
        <dbReference type="SAM" id="MobiDB-lite"/>
    </source>
</evidence>
<feature type="compositionally biased region" description="Polar residues" evidence="1">
    <location>
        <begin position="205"/>
        <end position="225"/>
    </location>
</feature>
<sequence>MDTTVNVALLPIANPDESGWQVQGRKRRNSRTRTGKKTDMRMLIGMTSSEKWFALRSENAVPESVLFNNPYLVLADIDEDDYQEPRPSRTYTKVPEKLELSSLGNVISGCSLIMVLTMDSYEVLNLNVVTNIMDKARESDDEKDLGIFHESTQNLTKDLPTDLGMGSTLASKQVGTIAKMPDIPETDIDDDGWKVQGRKRRNCRQRPQPTVSGAESLATPPTDSKCTLGPKPEKKSLSSQNPYLVLAEIDDDEFHGSPPRRRV</sequence>
<organism evidence="2 3">
    <name type="scientific">Metschnikowia bicuspidata var. bicuspidata NRRL YB-4993</name>
    <dbReference type="NCBI Taxonomy" id="869754"/>
    <lineage>
        <taxon>Eukaryota</taxon>
        <taxon>Fungi</taxon>
        <taxon>Dikarya</taxon>
        <taxon>Ascomycota</taxon>
        <taxon>Saccharomycotina</taxon>
        <taxon>Pichiomycetes</taxon>
        <taxon>Metschnikowiaceae</taxon>
        <taxon>Metschnikowia</taxon>
    </lineage>
</organism>
<evidence type="ECO:0000313" key="2">
    <source>
        <dbReference type="EMBL" id="OBA22331.1"/>
    </source>
</evidence>
<dbReference type="EMBL" id="LXTC01000002">
    <property type="protein sequence ID" value="OBA22331.1"/>
    <property type="molecule type" value="Genomic_DNA"/>
</dbReference>
<name>A0A1A0HEB1_9ASCO</name>
<dbReference type="GeneID" id="30027543"/>
<comment type="caution">
    <text evidence="2">The sequence shown here is derived from an EMBL/GenBank/DDBJ whole genome shotgun (WGS) entry which is preliminary data.</text>
</comment>
<dbReference type="Proteomes" id="UP000092555">
    <property type="component" value="Unassembled WGS sequence"/>
</dbReference>
<accession>A0A1A0HEB1</accession>
<proteinExistence type="predicted"/>
<gene>
    <name evidence="2" type="ORF">METBIDRAFT_151072</name>
</gene>